<dbReference type="AlphaFoldDB" id="A0A1E4TJ32"/>
<dbReference type="GO" id="GO:0042973">
    <property type="term" value="F:glucan endo-1,3-beta-D-glucosidase activity"/>
    <property type="evidence" value="ECO:0007669"/>
    <property type="project" value="TreeGrafter"/>
</dbReference>
<name>A0A1E4TJ32_9ASCO</name>
<reference evidence="13" key="1">
    <citation type="submission" date="2016-02" db="EMBL/GenBank/DDBJ databases">
        <title>Comparative genomics of biotechnologically important yeasts.</title>
        <authorList>
            <consortium name="DOE Joint Genome Institute"/>
            <person name="Riley R."/>
            <person name="Haridas S."/>
            <person name="Wolfe K.H."/>
            <person name="Lopes M.R."/>
            <person name="Hittinger C.T."/>
            <person name="Goker M."/>
            <person name="Salamov A."/>
            <person name="Wisecaver J."/>
            <person name="Long T.M."/>
            <person name="Aerts A.L."/>
            <person name="Barry K."/>
            <person name="Choi C."/>
            <person name="Clum A."/>
            <person name="Coughlan A.Y."/>
            <person name="Deshpande S."/>
            <person name="Douglass A.P."/>
            <person name="Hanson S.J."/>
            <person name="Klenk H.-P."/>
            <person name="Labutti K."/>
            <person name="Lapidus A."/>
            <person name="Lindquist E."/>
            <person name="Lipzen A."/>
            <person name="Meier-Kolthoff J.P."/>
            <person name="Ohm R.A."/>
            <person name="Otillar R.P."/>
            <person name="Pangilinan J."/>
            <person name="Peng Y."/>
            <person name="Rokas A."/>
            <person name="Rosa C.A."/>
            <person name="Scheuner C."/>
            <person name="Sibirny A.A."/>
            <person name="Slot J.C."/>
            <person name="Stielow J.B."/>
            <person name="Sun H."/>
            <person name="Kurtzman C.P."/>
            <person name="Blackwell M."/>
            <person name="Jeffries T.W."/>
            <person name="Grigoriev I.V."/>
        </authorList>
    </citation>
    <scope>NUCLEOTIDE SEQUENCE [LARGE SCALE GENOMIC DNA]</scope>
    <source>
        <strain evidence="13">NRRL Y-17796</strain>
    </source>
</reference>
<evidence type="ECO:0000256" key="2">
    <source>
        <dbReference type="ARBA" id="ARBA00008773"/>
    </source>
</evidence>
<gene>
    <name evidence="12" type="ORF">CANCADRAFT_30087</name>
</gene>
<organism evidence="12 13">
    <name type="scientific">Tortispora caseinolytica NRRL Y-17796</name>
    <dbReference type="NCBI Taxonomy" id="767744"/>
    <lineage>
        <taxon>Eukaryota</taxon>
        <taxon>Fungi</taxon>
        <taxon>Dikarya</taxon>
        <taxon>Ascomycota</taxon>
        <taxon>Saccharomycotina</taxon>
        <taxon>Trigonopsidomycetes</taxon>
        <taxon>Trigonopsidales</taxon>
        <taxon>Trigonopsidaceae</taxon>
        <taxon>Tortispora</taxon>
    </lineage>
</organism>
<dbReference type="Proteomes" id="UP000095023">
    <property type="component" value="Unassembled WGS sequence"/>
</dbReference>
<evidence type="ECO:0000256" key="4">
    <source>
        <dbReference type="ARBA" id="ARBA00022525"/>
    </source>
</evidence>
<feature type="signal peptide" evidence="11">
    <location>
        <begin position="1"/>
        <end position="18"/>
    </location>
</feature>
<dbReference type="FunFam" id="3.20.20.80:FF:000111">
    <property type="entry name" value="Soluble cell wall protein"/>
    <property type="match status" value="1"/>
</dbReference>
<dbReference type="OrthoDB" id="941679at2759"/>
<evidence type="ECO:0000256" key="9">
    <source>
        <dbReference type="ARBA" id="ARBA00023316"/>
    </source>
</evidence>
<protein>
    <submittedName>
        <fullName evidence="12">Glycoside hydrolase family 17 protein</fullName>
    </submittedName>
</protein>
<evidence type="ECO:0000256" key="5">
    <source>
        <dbReference type="ARBA" id="ARBA00022729"/>
    </source>
</evidence>
<evidence type="ECO:0000256" key="8">
    <source>
        <dbReference type="ARBA" id="ARBA00023295"/>
    </source>
</evidence>
<evidence type="ECO:0000256" key="1">
    <source>
        <dbReference type="ARBA" id="ARBA00004191"/>
    </source>
</evidence>
<feature type="chain" id="PRO_5009163220" evidence="11">
    <location>
        <begin position="19"/>
        <end position="356"/>
    </location>
</feature>
<dbReference type="Pfam" id="PF00332">
    <property type="entry name" value="Glyco_hydro_17"/>
    <property type="match status" value="1"/>
</dbReference>
<comment type="subcellular location">
    <subcellularLocation>
        <location evidence="1">Secreted</location>
        <location evidence="1">Cell wall</location>
    </subcellularLocation>
</comment>
<keyword evidence="8" id="KW-0326">Glycosidase</keyword>
<dbReference type="InterPro" id="IPR050732">
    <property type="entry name" value="Beta-glucan_modifiers"/>
</dbReference>
<comment type="similarity">
    <text evidence="2 10">Belongs to the glycosyl hydrolase 17 family.</text>
</comment>
<accession>A0A1E4TJ32</accession>
<keyword evidence="3" id="KW-0134">Cell wall</keyword>
<dbReference type="PANTHER" id="PTHR16631:SF14">
    <property type="entry name" value="FAMILY 17 GLUCOSIDASE SCW10-RELATED"/>
    <property type="match status" value="1"/>
</dbReference>
<dbReference type="GO" id="GO:0009277">
    <property type="term" value="C:fungal-type cell wall"/>
    <property type="evidence" value="ECO:0007669"/>
    <property type="project" value="TreeGrafter"/>
</dbReference>
<evidence type="ECO:0000313" key="12">
    <source>
        <dbReference type="EMBL" id="ODV91751.1"/>
    </source>
</evidence>
<keyword evidence="7" id="KW-0325">Glycoprotein</keyword>
<evidence type="ECO:0000256" key="3">
    <source>
        <dbReference type="ARBA" id="ARBA00022512"/>
    </source>
</evidence>
<dbReference type="GO" id="GO:0071555">
    <property type="term" value="P:cell wall organization"/>
    <property type="evidence" value="ECO:0007669"/>
    <property type="project" value="UniProtKB-KW"/>
</dbReference>
<keyword evidence="6 12" id="KW-0378">Hydrolase</keyword>
<dbReference type="GO" id="GO:0009986">
    <property type="term" value="C:cell surface"/>
    <property type="evidence" value="ECO:0007669"/>
    <property type="project" value="TreeGrafter"/>
</dbReference>
<dbReference type="Gene3D" id="3.20.20.80">
    <property type="entry name" value="Glycosidases"/>
    <property type="match status" value="1"/>
</dbReference>
<dbReference type="GO" id="GO:0005975">
    <property type="term" value="P:carbohydrate metabolic process"/>
    <property type="evidence" value="ECO:0007669"/>
    <property type="project" value="InterPro"/>
</dbReference>
<evidence type="ECO:0000256" key="11">
    <source>
        <dbReference type="SAM" id="SignalP"/>
    </source>
</evidence>
<dbReference type="SUPFAM" id="SSF51445">
    <property type="entry name" value="(Trans)glycosidases"/>
    <property type="match status" value="1"/>
</dbReference>
<keyword evidence="4" id="KW-0964">Secreted</keyword>
<keyword evidence="5 11" id="KW-0732">Signal</keyword>
<dbReference type="GO" id="GO:0005576">
    <property type="term" value="C:extracellular region"/>
    <property type="evidence" value="ECO:0007669"/>
    <property type="project" value="TreeGrafter"/>
</dbReference>
<evidence type="ECO:0000313" key="13">
    <source>
        <dbReference type="Proteomes" id="UP000095023"/>
    </source>
</evidence>
<sequence>MKFTPCVLSLLLSSTASAKPLAHEHHMHKRDVVTVVHTVYANGDLYTPPAETADPAPQTAGINAPYAPAPDTTAAAAAGTSSAAAGAPSSDSSSSSGSGTSGLSFGAAIVYSPYSSSGGCKDANTIASEIAQLSAYDVIRIYGVDCNQVPNILSALASHQKLFAGIFNMGSLSSDLATLKAGVESTSSWDKIFTVSIGNELVNSGQQSASSMVSYTNQGRSILRGYGYNGPVVTVDTFVAYYNNPSLCSGSDYIAANAHPYFDSTCSASDAGSWVQNHISTLSSLCSGKSVIITETGWPSQGNANGAAVPSVSNQQAALSSINSLVKGQSIILSAFNELWKSPGSCGCEQYWGVLD</sequence>
<evidence type="ECO:0000256" key="6">
    <source>
        <dbReference type="ARBA" id="ARBA00022801"/>
    </source>
</evidence>
<dbReference type="InterPro" id="IPR017853">
    <property type="entry name" value="GH"/>
</dbReference>
<keyword evidence="13" id="KW-1185">Reference proteome</keyword>
<evidence type="ECO:0000256" key="7">
    <source>
        <dbReference type="ARBA" id="ARBA00023180"/>
    </source>
</evidence>
<evidence type="ECO:0000256" key="10">
    <source>
        <dbReference type="RuleBase" id="RU004335"/>
    </source>
</evidence>
<dbReference type="InterPro" id="IPR000490">
    <property type="entry name" value="Glyco_hydro_17"/>
</dbReference>
<proteinExistence type="inferred from homology"/>
<keyword evidence="9" id="KW-0961">Cell wall biogenesis/degradation</keyword>
<dbReference type="PANTHER" id="PTHR16631">
    <property type="entry name" value="GLUCAN 1,3-BETA-GLUCOSIDASE"/>
    <property type="match status" value="1"/>
</dbReference>
<dbReference type="EMBL" id="KV453841">
    <property type="protein sequence ID" value="ODV91751.1"/>
    <property type="molecule type" value="Genomic_DNA"/>
</dbReference>